<dbReference type="InterPro" id="IPR016181">
    <property type="entry name" value="Acyl_CoA_acyltransferase"/>
</dbReference>
<keyword evidence="3" id="KW-0808">Transferase</keyword>
<name>A0A8J4F9Q9_9CHLO</name>
<evidence type="ECO:0000256" key="1">
    <source>
        <dbReference type="ARBA" id="ARBA00010543"/>
    </source>
</evidence>
<comment type="caution">
    <text evidence="8">The sequence shown here is derived from an EMBL/GenBank/DDBJ whole genome shotgun (WGS) entry which is preliminary data.</text>
</comment>
<protein>
    <recommendedName>
        <fullName evidence="2">histone acetyltransferase</fullName>
        <ecNumber evidence="2">2.3.1.48</ecNumber>
    </recommendedName>
</protein>
<keyword evidence="4" id="KW-0012">Acyltransferase</keyword>
<evidence type="ECO:0000256" key="6">
    <source>
        <dbReference type="SAM" id="MobiDB-lite"/>
    </source>
</evidence>
<feature type="compositionally biased region" description="Low complexity" evidence="6">
    <location>
        <begin position="665"/>
        <end position="674"/>
    </location>
</feature>
<accession>A0A8J4F9Q9</accession>
<feature type="domain" description="Histone acetyl transferase HAT1 N-terminal" evidence="7">
    <location>
        <begin position="134"/>
        <end position="311"/>
    </location>
</feature>
<evidence type="ECO:0000313" key="9">
    <source>
        <dbReference type="Proteomes" id="UP000747399"/>
    </source>
</evidence>
<feature type="region of interest" description="Disordered" evidence="6">
    <location>
        <begin position="1"/>
        <end position="59"/>
    </location>
</feature>
<dbReference type="EMBL" id="BNCO01000095">
    <property type="protein sequence ID" value="GIL67147.1"/>
    <property type="molecule type" value="Genomic_DNA"/>
</dbReference>
<evidence type="ECO:0000256" key="4">
    <source>
        <dbReference type="ARBA" id="ARBA00023315"/>
    </source>
</evidence>
<gene>
    <name evidence="8" type="ORF">Vafri_20587</name>
</gene>
<dbReference type="InterPro" id="IPR019467">
    <property type="entry name" value="Hat1_N"/>
</dbReference>
<dbReference type="GO" id="GO:0005634">
    <property type="term" value="C:nucleus"/>
    <property type="evidence" value="ECO:0007669"/>
    <property type="project" value="InterPro"/>
</dbReference>
<dbReference type="PANTHER" id="PTHR12046">
    <property type="entry name" value="HISTONE ACETYLTRANSFERASE TYPE B CATALYTIC SUBUNIT"/>
    <property type="match status" value="1"/>
</dbReference>
<dbReference type="GO" id="GO:0004402">
    <property type="term" value="F:histone acetyltransferase activity"/>
    <property type="evidence" value="ECO:0007669"/>
    <property type="project" value="InterPro"/>
</dbReference>
<feature type="compositionally biased region" description="Low complexity" evidence="6">
    <location>
        <begin position="45"/>
        <end position="59"/>
    </location>
</feature>
<evidence type="ECO:0000313" key="8">
    <source>
        <dbReference type="EMBL" id="GIL67147.1"/>
    </source>
</evidence>
<dbReference type="GO" id="GO:0000781">
    <property type="term" value="C:chromosome, telomeric region"/>
    <property type="evidence" value="ECO:0007669"/>
    <property type="project" value="GOC"/>
</dbReference>
<dbReference type="SUPFAM" id="SSF55729">
    <property type="entry name" value="Acyl-CoA N-acyltransferases (Nat)"/>
    <property type="match status" value="2"/>
</dbReference>
<evidence type="ECO:0000256" key="2">
    <source>
        <dbReference type="ARBA" id="ARBA00013184"/>
    </source>
</evidence>
<dbReference type="InterPro" id="IPR037113">
    <property type="entry name" value="Hat1_N_sf"/>
</dbReference>
<dbReference type="InterPro" id="IPR017380">
    <property type="entry name" value="Hist_AcTrfase_B-typ_cat-su"/>
</dbReference>
<comment type="similarity">
    <text evidence="1">Belongs to the HAT1 family.</text>
</comment>
<dbReference type="GO" id="GO:0031509">
    <property type="term" value="P:subtelomeric heterochromatin formation"/>
    <property type="evidence" value="ECO:0007669"/>
    <property type="project" value="InterPro"/>
</dbReference>
<dbReference type="Gene3D" id="3.40.630.30">
    <property type="match status" value="1"/>
</dbReference>
<feature type="compositionally biased region" description="Basic and acidic residues" evidence="6">
    <location>
        <begin position="650"/>
        <end position="664"/>
    </location>
</feature>
<feature type="region of interest" description="Disordered" evidence="6">
    <location>
        <begin position="746"/>
        <end position="774"/>
    </location>
</feature>
<dbReference type="EC" id="2.3.1.48" evidence="2"/>
<dbReference type="Pfam" id="PF10394">
    <property type="entry name" value="Hat1_N"/>
    <property type="match status" value="1"/>
</dbReference>
<organism evidence="8 9">
    <name type="scientific">Volvox africanus</name>
    <dbReference type="NCBI Taxonomy" id="51714"/>
    <lineage>
        <taxon>Eukaryota</taxon>
        <taxon>Viridiplantae</taxon>
        <taxon>Chlorophyta</taxon>
        <taxon>core chlorophytes</taxon>
        <taxon>Chlorophyceae</taxon>
        <taxon>CS clade</taxon>
        <taxon>Chlamydomonadales</taxon>
        <taxon>Volvocaceae</taxon>
        <taxon>Volvox</taxon>
    </lineage>
</organism>
<comment type="catalytic activity">
    <reaction evidence="5">
        <text>L-lysyl-[protein] + acetyl-CoA = N(6)-acetyl-L-lysyl-[protein] + CoA + H(+)</text>
        <dbReference type="Rhea" id="RHEA:45948"/>
        <dbReference type="Rhea" id="RHEA-COMP:9752"/>
        <dbReference type="Rhea" id="RHEA-COMP:10731"/>
        <dbReference type="ChEBI" id="CHEBI:15378"/>
        <dbReference type="ChEBI" id="CHEBI:29969"/>
        <dbReference type="ChEBI" id="CHEBI:57287"/>
        <dbReference type="ChEBI" id="CHEBI:57288"/>
        <dbReference type="ChEBI" id="CHEBI:61930"/>
        <dbReference type="EC" id="2.3.1.48"/>
    </reaction>
</comment>
<dbReference type="Proteomes" id="UP000747399">
    <property type="component" value="Unassembled WGS sequence"/>
</dbReference>
<dbReference type="Gene3D" id="3.90.360.10">
    <property type="entry name" value="Histone acetyl transferase 1 (HAT1), N-terminal domain"/>
    <property type="match status" value="1"/>
</dbReference>
<keyword evidence="9" id="KW-1185">Reference proteome</keyword>
<feature type="region of interest" description="Disordered" evidence="6">
    <location>
        <begin position="643"/>
        <end position="680"/>
    </location>
</feature>
<reference evidence="8" key="1">
    <citation type="journal article" date="2021" name="Proc. Natl. Acad. Sci. U.S.A.">
        <title>Three genomes in the algal genus Volvox reveal the fate of a haploid sex-determining region after a transition to homothallism.</title>
        <authorList>
            <person name="Yamamoto K."/>
            <person name="Hamaji T."/>
            <person name="Kawai-Toyooka H."/>
            <person name="Matsuzaki R."/>
            <person name="Takahashi F."/>
            <person name="Nishimura Y."/>
            <person name="Kawachi M."/>
            <person name="Noguchi H."/>
            <person name="Minakuchi Y."/>
            <person name="Umen J.G."/>
            <person name="Toyoda A."/>
            <person name="Nozaki H."/>
        </authorList>
    </citation>
    <scope>NUCLEOTIDE SEQUENCE</scope>
    <source>
        <strain evidence="8">NIES-3780</strain>
    </source>
</reference>
<evidence type="ECO:0000256" key="3">
    <source>
        <dbReference type="ARBA" id="ARBA00022679"/>
    </source>
</evidence>
<evidence type="ECO:0000256" key="5">
    <source>
        <dbReference type="ARBA" id="ARBA00048017"/>
    </source>
</evidence>
<feature type="compositionally biased region" description="Low complexity" evidence="6">
    <location>
        <begin position="26"/>
        <end position="37"/>
    </location>
</feature>
<sequence length="783" mass="82045">MGPDQEQPQAKRVRLSDATSSQQHISAPTQGAAPSGAQGPGAGAGASSSANGPSSTTGATVALPHTVVSASYQHHNQGEAKPSASIALSPITAPVSITAATAAARAAGSGSGSGSAAAPGAGASAGSIKPSSFVADARETVFFRAVSSATADAITAEIAAGGKAVHVDFLHQHFGDSEQIRGYRGLKITIWIHVRTYHTWVDIQFAGKRPGADKLGPIFDGAFPSGYCRSQDEFVETAVAAAAAMPDLLTLGDCVGTVPLPPTAYGITSEAADGSGDFLEVSVRRFQVATAPPEVKALHSRLEPLLLFTIDGAQFIDADDPQWELLLPVARAEDGGCLVLGLTSLFNFFAYPTSCRLRVSQVLVLSPWQGLGLGKALLKLSYDLAKSRRCADLTVEDPTPNLQRVREKLEVEMMRGLPWVVRQARKCLDAVARNETTWPEWEEAESLQGQSSPGAPKPQPQSQPPEQKQETKPAAAEVAGGAEGGETRAGTSVHPLLADHAFFAALGAAPPPNLTLPADVHAEAMAAAVARWQQRIAAAEEAAAVKVGEESCGGGGGEGQGCEAAATTAAAALTPTPSFLNAICAELKMHRGQIRIVWEALLWCEADAVNRPGVRTAVEQLVVQRLESQHFCSVGPAAANKRLVEIPSTDSRRKREKDKGHEAEAAGASGADDAQGNDPAGSFFMYRPVGQVAVDNGSGSADTAVVATGRLNLTHVTVEDKARRMDEILQERRLQLESLAAVLRASSSSNNNDNNNDNNDNKNSNSNNIAKMKKLQMLMEKRC</sequence>
<dbReference type="AlphaFoldDB" id="A0A8J4F9Q9"/>
<evidence type="ECO:0000259" key="7">
    <source>
        <dbReference type="Pfam" id="PF10394"/>
    </source>
</evidence>
<feature type="region of interest" description="Disordered" evidence="6">
    <location>
        <begin position="442"/>
        <end position="490"/>
    </location>
</feature>
<proteinExistence type="inferred from homology"/>
<feature type="compositionally biased region" description="Low complexity" evidence="6">
    <location>
        <begin position="746"/>
        <end position="768"/>
    </location>
</feature>